<organism evidence="1 2">
    <name type="scientific">Pholiota conissans</name>
    <dbReference type="NCBI Taxonomy" id="109636"/>
    <lineage>
        <taxon>Eukaryota</taxon>
        <taxon>Fungi</taxon>
        <taxon>Dikarya</taxon>
        <taxon>Basidiomycota</taxon>
        <taxon>Agaricomycotina</taxon>
        <taxon>Agaricomycetes</taxon>
        <taxon>Agaricomycetidae</taxon>
        <taxon>Agaricales</taxon>
        <taxon>Agaricineae</taxon>
        <taxon>Strophariaceae</taxon>
        <taxon>Pholiota</taxon>
    </lineage>
</organism>
<evidence type="ECO:0000313" key="1">
    <source>
        <dbReference type="EMBL" id="KAF9481973.1"/>
    </source>
</evidence>
<evidence type="ECO:0000313" key="2">
    <source>
        <dbReference type="Proteomes" id="UP000807469"/>
    </source>
</evidence>
<dbReference type="AlphaFoldDB" id="A0A9P6D3U1"/>
<evidence type="ECO:0008006" key="3">
    <source>
        <dbReference type="Google" id="ProtNLM"/>
    </source>
</evidence>
<accession>A0A9P6D3U1</accession>
<gene>
    <name evidence="1" type="ORF">BDN70DRAFT_991465</name>
</gene>
<protein>
    <recommendedName>
        <fullName evidence="3">F-box domain-containing protein</fullName>
    </recommendedName>
</protein>
<sequence>MDSNAPSLPRDILYSIVDVLKSDDDRKTTLRACSLASPIFLHQCRKHLFGTINLMATGRPHKWDASTPTGNGPKVLGLRFLQLLRHSPHIAPYVRALVVKSLLSEQEDIVWMATNKQMGFILTLLTSLDTFEFCIQLRLEHERSYHWEMFDPAVKSSLATLIQSNQLRKLTLQGIIGFPILLVEHFGALQDLKLIDFIPNELVTNEANATSSKYTNLRSLSFLQSDIAVEWILRSNAFDCANFSFLDVELSNNPFMLPLLSAFLERATSLEDLHFLIWNSAEFNFTSLIKFLNHKSLPRIRRISIFAEPVVLPHIYNFAQDFPQTNHVDSVEIMCPIYSGITECLSELEKWNLIGFDIPFMQLRLRFFFPNGYSAADGSRAEEFTRKLGAAARGNFRTLLIQGKVKVSVQDTPHFFGAGWQIFHCHEAYKIRNSIIELN</sequence>
<proteinExistence type="predicted"/>
<name>A0A9P6D3U1_9AGAR</name>
<dbReference type="OrthoDB" id="2745898at2759"/>
<keyword evidence="2" id="KW-1185">Reference proteome</keyword>
<reference evidence="1" key="1">
    <citation type="submission" date="2020-11" db="EMBL/GenBank/DDBJ databases">
        <authorList>
            <consortium name="DOE Joint Genome Institute"/>
            <person name="Ahrendt S."/>
            <person name="Riley R."/>
            <person name="Andreopoulos W."/>
            <person name="Labutti K."/>
            <person name="Pangilinan J."/>
            <person name="Ruiz-Duenas F.J."/>
            <person name="Barrasa J.M."/>
            <person name="Sanchez-Garcia M."/>
            <person name="Camarero S."/>
            <person name="Miyauchi S."/>
            <person name="Serrano A."/>
            <person name="Linde D."/>
            <person name="Babiker R."/>
            <person name="Drula E."/>
            <person name="Ayuso-Fernandez I."/>
            <person name="Pacheco R."/>
            <person name="Padilla G."/>
            <person name="Ferreira P."/>
            <person name="Barriuso J."/>
            <person name="Kellner H."/>
            <person name="Castanera R."/>
            <person name="Alfaro M."/>
            <person name="Ramirez L."/>
            <person name="Pisabarro A.G."/>
            <person name="Kuo A."/>
            <person name="Tritt A."/>
            <person name="Lipzen A."/>
            <person name="He G."/>
            <person name="Yan M."/>
            <person name="Ng V."/>
            <person name="Cullen D."/>
            <person name="Martin F."/>
            <person name="Rosso M.-N."/>
            <person name="Henrissat B."/>
            <person name="Hibbett D."/>
            <person name="Martinez A.T."/>
            <person name="Grigoriev I.V."/>
        </authorList>
    </citation>
    <scope>NUCLEOTIDE SEQUENCE</scope>
    <source>
        <strain evidence="1">CIRM-BRFM 674</strain>
    </source>
</reference>
<dbReference type="Proteomes" id="UP000807469">
    <property type="component" value="Unassembled WGS sequence"/>
</dbReference>
<dbReference type="EMBL" id="MU155171">
    <property type="protein sequence ID" value="KAF9481973.1"/>
    <property type="molecule type" value="Genomic_DNA"/>
</dbReference>
<comment type="caution">
    <text evidence="1">The sequence shown here is derived from an EMBL/GenBank/DDBJ whole genome shotgun (WGS) entry which is preliminary data.</text>
</comment>